<dbReference type="Pfam" id="PF03734">
    <property type="entry name" value="YkuD"/>
    <property type="match status" value="1"/>
</dbReference>
<dbReference type="PROSITE" id="PS52029">
    <property type="entry name" value="LD_TPASE"/>
    <property type="match status" value="1"/>
</dbReference>
<organism evidence="9 10">
    <name type="scientific">Segetibacter aerophilus</name>
    <dbReference type="NCBI Taxonomy" id="670293"/>
    <lineage>
        <taxon>Bacteria</taxon>
        <taxon>Pseudomonadati</taxon>
        <taxon>Bacteroidota</taxon>
        <taxon>Chitinophagia</taxon>
        <taxon>Chitinophagales</taxon>
        <taxon>Chitinophagaceae</taxon>
        <taxon>Segetibacter</taxon>
    </lineage>
</organism>
<sequence>MKRTPLILVLALIFFSNTSFYRTTYSKSAFYIVIDKSDYELNVYDAEGWLVTFPIVLGNKDQGDKLVQGDRKTPEGSFTIVSKRVHEKWCRYMGLDFPTAADIEKFNMRKRQGIIPRNAVQGGGIGIHGTWPHEDYAIDQYQNWTEGCISLKNEHVKQLFAMIPVGTRVTIKK</sequence>
<evidence type="ECO:0000256" key="1">
    <source>
        <dbReference type="ARBA" id="ARBA00004752"/>
    </source>
</evidence>
<dbReference type="EMBL" id="BJYT01000022">
    <property type="protein sequence ID" value="GEO11477.1"/>
    <property type="molecule type" value="Genomic_DNA"/>
</dbReference>
<name>A0A512BI30_9BACT</name>
<reference evidence="9 10" key="1">
    <citation type="submission" date="2019-07" db="EMBL/GenBank/DDBJ databases">
        <title>Whole genome shotgun sequence of Segetibacter aerophilus NBRC 106135.</title>
        <authorList>
            <person name="Hosoyama A."/>
            <person name="Uohara A."/>
            <person name="Ohji S."/>
            <person name="Ichikawa N."/>
        </authorList>
    </citation>
    <scope>NUCLEOTIDE SEQUENCE [LARGE SCALE GENOMIC DNA]</scope>
    <source>
        <strain evidence="9 10">NBRC 106135</strain>
    </source>
</reference>
<dbReference type="GO" id="GO:0008360">
    <property type="term" value="P:regulation of cell shape"/>
    <property type="evidence" value="ECO:0007669"/>
    <property type="project" value="UniProtKB-UniRule"/>
</dbReference>
<dbReference type="CDD" id="cd16913">
    <property type="entry name" value="YkuD_like"/>
    <property type="match status" value="1"/>
</dbReference>
<keyword evidence="6 7" id="KW-0961">Cell wall biogenesis/degradation</keyword>
<evidence type="ECO:0000256" key="6">
    <source>
        <dbReference type="ARBA" id="ARBA00023316"/>
    </source>
</evidence>
<keyword evidence="3" id="KW-0808">Transferase</keyword>
<dbReference type="SUPFAM" id="SSF141523">
    <property type="entry name" value="L,D-transpeptidase catalytic domain-like"/>
    <property type="match status" value="1"/>
</dbReference>
<feature type="domain" description="L,D-TPase catalytic" evidence="8">
    <location>
        <begin position="30"/>
        <end position="172"/>
    </location>
</feature>
<dbReference type="OrthoDB" id="9809748at2"/>
<dbReference type="GO" id="GO:0071555">
    <property type="term" value="P:cell wall organization"/>
    <property type="evidence" value="ECO:0007669"/>
    <property type="project" value="UniProtKB-UniRule"/>
</dbReference>
<gene>
    <name evidence="9" type="ORF">SAE01_39730</name>
</gene>
<evidence type="ECO:0000313" key="9">
    <source>
        <dbReference type="EMBL" id="GEO11477.1"/>
    </source>
</evidence>
<evidence type="ECO:0000256" key="3">
    <source>
        <dbReference type="ARBA" id="ARBA00022679"/>
    </source>
</evidence>
<feature type="active site" description="Nucleophile" evidence="7">
    <location>
        <position position="148"/>
    </location>
</feature>
<comment type="pathway">
    <text evidence="1 7">Cell wall biogenesis; peptidoglycan biosynthesis.</text>
</comment>
<feature type="active site" description="Proton donor/acceptor" evidence="7">
    <location>
        <position position="128"/>
    </location>
</feature>
<protein>
    <recommendedName>
        <fullName evidence="8">L,D-TPase catalytic domain-containing protein</fullName>
    </recommendedName>
</protein>
<evidence type="ECO:0000256" key="7">
    <source>
        <dbReference type="PROSITE-ProRule" id="PRU01373"/>
    </source>
</evidence>
<evidence type="ECO:0000259" key="8">
    <source>
        <dbReference type="PROSITE" id="PS52029"/>
    </source>
</evidence>
<dbReference type="AlphaFoldDB" id="A0A512BI30"/>
<dbReference type="PANTHER" id="PTHR36699">
    <property type="entry name" value="LD-TRANSPEPTIDASE"/>
    <property type="match status" value="1"/>
</dbReference>
<dbReference type="GO" id="GO:0004180">
    <property type="term" value="F:carboxypeptidase activity"/>
    <property type="evidence" value="ECO:0007669"/>
    <property type="project" value="UniProtKB-ARBA"/>
</dbReference>
<evidence type="ECO:0000256" key="5">
    <source>
        <dbReference type="ARBA" id="ARBA00022984"/>
    </source>
</evidence>
<keyword evidence="10" id="KW-1185">Reference proteome</keyword>
<dbReference type="PANTHER" id="PTHR36699:SF1">
    <property type="entry name" value="L,D-TRANSPEPTIDASE YAFK-RELATED"/>
    <property type="match status" value="1"/>
</dbReference>
<dbReference type="GO" id="GO:0016740">
    <property type="term" value="F:transferase activity"/>
    <property type="evidence" value="ECO:0007669"/>
    <property type="project" value="UniProtKB-KW"/>
</dbReference>
<dbReference type="Gene3D" id="2.40.440.10">
    <property type="entry name" value="L,D-transpeptidase catalytic domain-like"/>
    <property type="match status" value="1"/>
</dbReference>
<comment type="caution">
    <text evidence="9">The sequence shown here is derived from an EMBL/GenBank/DDBJ whole genome shotgun (WGS) entry which is preliminary data.</text>
</comment>
<comment type="similarity">
    <text evidence="2">Belongs to the YkuD family.</text>
</comment>
<dbReference type="RefSeq" id="WP_147205582.1">
    <property type="nucleotide sequence ID" value="NZ_BJYT01000022.1"/>
</dbReference>
<proteinExistence type="inferred from homology"/>
<evidence type="ECO:0000256" key="2">
    <source>
        <dbReference type="ARBA" id="ARBA00005992"/>
    </source>
</evidence>
<dbReference type="GO" id="GO:0009252">
    <property type="term" value="P:peptidoglycan biosynthetic process"/>
    <property type="evidence" value="ECO:0007669"/>
    <property type="project" value="UniProtKB-UniPathway"/>
</dbReference>
<evidence type="ECO:0000313" key="10">
    <source>
        <dbReference type="Proteomes" id="UP000321513"/>
    </source>
</evidence>
<dbReference type="InterPro" id="IPR005490">
    <property type="entry name" value="LD_TPept_cat_dom"/>
</dbReference>
<evidence type="ECO:0000256" key="4">
    <source>
        <dbReference type="ARBA" id="ARBA00022960"/>
    </source>
</evidence>
<dbReference type="Proteomes" id="UP000321513">
    <property type="component" value="Unassembled WGS sequence"/>
</dbReference>
<keyword evidence="4 7" id="KW-0133">Cell shape</keyword>
<accession>A0A512BI30</accession>
<keyword evidence="5 7" id="KW-0573">Peptidoglycan synthesis</keyword>
<dbReference type="UniPathway" id="UPA00219"/>
<dbReference type="InterPro" id="IPR038063">
    <property type="entry name" value="Transpep_catalytic_dom"/>
</dbReference>